<dbReference type="EMBL" id="BARS01032331">
    <property type="protein sequence ID" value="GAG27400.1"/>
    <property type="molecule type" value="Genomic_DNA"/>
</dbReference>
<dbReference type="AlphaFoldDB" id="X0W9S8"/>
<organism evidence="1">
    <name type="scientific">marine sediment metagenome</name>
    <dbReference type="NCBI Taxonomy" id="412755"/>
    <lineage>
        <taxon>unclassified sequences</taxon>
        <taxon>metagenomes</taxon>
        <taxon>ecological metagenomes</taxon>
    </lineage>
</organism>
<sequence length="68" mass="7923">MTKDHPTKDYPTNMWQVKNLSDREEILAFLQQDRLYAAYAIGDLEPSLFARCQWFGAKNDGKMRTLAL</sequence>
<name>X0W9S8_9ZZZZ</name>
<protein>
    <submittedName>
        <fullName evidence="1">Uncharacterized protein</fullName>
    </submittedName>
</protein>
<feature type="non-terminal residue" evidence="1">
    <location>
        <position position="68"/>
    </location>
</feature>
<comment type="caution">
    <text evidence="1">The sequence shown here is derived from an EMBL/GenBank/DDBJ whole genome shotgun (WGS) entry which is preliminary data.</text>
</comment>
<proteinExistence type="predicted"/>
<evidence type="ECO:0000313" key="1">
    <source>
        <dbReference type="EMBL" id="GAG27400.1"/>
    </source>
</evidence>
<reference evidence="1" key="1">
    <citation type="journal article" date="2014" name="Front. Microbiol.">
        <title>High frequency of phylogenetically diverse reductive dehalogenase-homologous genes in deep subseafloor sedimentary metagenomes.</title>
        <authorList>
            <person name="Kawai M."/>
            <person name="Futagami T."/>
            <person name="Toyoda A."/>
            <person name="Takaki Y."/>
            <person name="Nishi S."/>
            <person name="Hori S."/>
            <person name="Arai W."/>
            <person name="Tsubouchi T."/>
            <person name="Morono Y."/>
            <person name="Uchiyama I."/>
            <person name="Ito T."/>
            <person name="Fujiyama A."/>
            <person name="Inagaki F."/>
            <person name="Takami H."/>
        </authorList>
    </citation>
    <scope>NUCLEOTIDE SEQUENCE</scope>
    <source>
        <strain evidence="1">Expedition CK06-06</strain>
    </source>
</reference>
<accession>X0W9S8</accession>
<gene>
    <name evidence="1" type="ORF">S01H1_50192</name>
</gene>